<dbReference type="AlphaFoldDB" id="A0A6C0IVD4"/>
<dbReference type="EMBL" id="MN740274">
    <property type="protein sequence ID" value="QHT97251.1"/>
    <property type="molecule type" value="Genomic_DNA"/>
</dbReference>
<evidence type="ECO:0000256" key="1">
    <source>
        <dbReference type="SAM" id="MobiDB-lite"/>
    </source>
</evidence>
<reference evidence="3" key="1">
    <citation type="journal article" date="2020" name="Nature">
        <title>Giant virus diversity and host interactions through global metagenomics.</title>
        <authorList>
            <person name="Schulz F."/>
            <person name="Roux S."/>
            <person name="Paez-Espino D."/>
            <person name="Jungbluth S."/>
            <person name="Walsh D.A."/>
            <person name="Denef V.J."/>
            <person name="McMahon K.D."/>
            <person name="Konstantinidis K.T."/>
            <person name="Eloe-Fadrosh E.A."/>
            <person name="Kyrpides N.C."/>
            <person name="Woyke T."/>
        </authorList>
    </citation>
    <scope>NUCLEOTIDE SEQUENCE</scope>
    <source>
        <strain evidence="3">GVMAG-M-3300025138-11</strain>
    </source>
</reference>
<keyword evidence="2" id="KW-1133">Transmembrane helix</keyword>
<evidence type="ECO:0000313" key="3">
    <source>
        <dbReference type="EMBL" id="QHT97251.1"/>
    </source>
</evidence>
<keyword evidence="2" id="KW-0812">Transmembrane</keyword>
<protein>
    <submittedName>
        <fullName evidence="3">Uncharacterized protein</fullName>
    </submittedName>
</protein>
<name>A0A6C0IVD4_9ZZZZ</name>
<feature type="transmembrane region" description="Helical" evidence="2">
    <location>
        <begin position="358"/>
        <end position="380"/>
    </location>
</feature>
<feature type="region of interest" description="Disordered" evidence="1">
    <location>
        <begin position="236"/>
        <end position="259"/>
    </location>
</feature>
<keyword evidence="2" id="KW-0472">Membrane</keyword>
<feature type="region of interest" description="Disordered" evidence="1">
    <location>
        <begin position="187"/>
        <end position="220"/>
    </location>
</feature>
<organism evidence="3">
    <name type="scientific">viral metagenome</name>
    <dbReference type="NCBI Taxonomy" id="1070528"/>
    <lineage>
        <taxon>unclassified sequences</taxon>
        <taxon>metagenomes</taxon>
        <taxon>organismal metagenomes</taxon>
    </lineage>
</organism>
<accession>A0A6C0IVD4</accession>
<proteinExistence type="predicted"/>
<evidence type="ECO:0000256" key="2">
    <source>
        <dbReference type="SAM" id="Phobius"/>
    </source>
</evidence>
<sequence length="480" mass="53349">MQISSALIIQPQSLYNLELPKDFDNSINIKLEIKNNDIWATHNSYGHDYLSIIVDPINDEFQWYVPFSLTKYWKNETRLRITDIHSIPINEHLIFQFEGFDIDNIRDSFLGDDLDISWMTNSEKNFTINLVNADTRLKISDEFKRDNAKNNLKWNLNTDINPGKYYITINDKYKSNIFNIKSTTTSTLTSTSSTSTSTLTSTSSTSTSTLTSTSSTTTLTSTSSTATLTSTSSTATLTSTSSTSTSTLTSTSSTSTSILTSTSSTSTATLTSTSSTSTATLTSTSSTYTLTSTSPTITNSSIFINYTDYGPLNKTDSNDTNKTNFTNIPIIPFIDNDTPDITKINSESENCHHFCSDYLFYLIGLSVIVVLLLILILIIFKKKQKKNKIVPNQNSCVSVDFTETLSSCSSTDSFEKTFTNNSHYQIACATPGIDQTVQQSRYDRLNRNINPNRVICNSNYAQAETSFGCNRTVINDTYQA</sequence>